<name>A0A2N5IPC8_9BIFI</name>
<comment type="caution">
    <text evidence="1">The sequence shown here is derived from an EMBL/GenBank/DDBJ whole genome shotgun (WGS) entry which is preliminary data.</text>
</comment>
<sequence length="48" mass="5541">MSWSALRKCFWMDSSCVFQCALSGMDEFPQTHNGIRGMNLIDWLLAKD</sequence>
<accession>A0A2N5IPC8</accession>
<dbReference type="AlphaFoldDB" id="A0A2N5IPC8"/>
<protein>
    <submittedName>
        <fullName evidence="1">Uncharacterized protein</fullName>
    </submittedName>
</protein>
<organism evidence="1 2">
    <name type="scientific">Bifidobacterium imperatoris</name>
    <dbReference type="NCBI Taxonomy" id="2020965"/>
    <lineage>
        <taxon>Bacteria</taxon>
        <taxon>Bacillati</taxon>
        <taxon>Actinomycetota</taxon>
        <taxon>Actinomycetes</taxon>
        <taxon>Bifidobacteriales</taxon>
        <taxon>Bifidobacteriaceae</taxon>
        <taxon>Bifidobacterium</taxon>
    </lineage>
</organism>
<gene>
    <name evidence="1" type="ORF">Tam1G_2151</name>
</gene>
<evidence type="ECO:0000313" key="2">
    <source>
        <dbReference type="Proteomes" id="UP000234855"/>
    </source>
</evidence>
<dbReference type="EMBL" id="NMWV01000044">
    <property type="protein sequence ID" value="PLS23796.1"/>
    <property type="molecule type" value="Genomic_DNA"/>
</dbReference>
<dbReference type="Proteomes" id="UP000234855">
    <property type="component" value="Unassembled WGS sequence"/>
</dbReference>
<reference evidence="1 2" key="1">
    <citation type="submission" date="2017-07" db="EMBL/GenBank/DDBJ databases">
        <title>Bifidobacterium novel species.</title>
        <authorList>
            <person name="Lugli G.A."/>
            <person name="Milani C."/>
            <person name="Duranti S."/>
            <person name="Mangifesta M."/>
        </authorList>
    </citation>
    <scope>NUCLEOTIDE SEQUENCE [LARGE SCALE GENOMIC DNA]</scope>
    <source>
        <strain evidence="1 2">45</strain>
    </source>
</reference>
<evidence type="ECO:0000313" key="1">
    <source>
        <dbReference type="EMBL" id="PLS23796.1"/>
    </source>
</evidence>
<proteinExistence type="predicted"/>